<reference evidence="2 3" key="1">
    <citation type="submission" date="2019-10" db="EMBL/GenBank/DDBJ databases">
        <title>Glycomyces albidus sp. nov., a novel actinomycete isolated from rhizosphere soil of wheat (Triticum aestivum L.).</title>
        <authorList>
            <person name="Qian L."/>
        </authorList>
    </citation>
    <scope>NUCLEOTIDE SEQUENCE [LARGE SCALE GENOMIC DNA]</scope>
    <source>
        <strain evidence="2 3">NEAU-7082</strain>
    </source>
</reference>
<evidence type="ECO:0000313" key="2">
    <source>
        <dbReference type="EMBL" id="MQM26385.1"/>
    </source>
</evidence>
<organism evidence="2 3">
    <name type="scientific">Glycomyces albidus</name>
    <dbReference type="NCBI Taxonomy" id="2656774"/>
    <lineage>
        <taxon>Bacteria</taxon>
        <taxon>Bacillati</taxon>
        <taxon>Actinomycetota</taxon>
        <taxon>Actinomycetes</taxon>
        <taxon>Glycomycetales</taxon>
        <taxon>Glycomycetaceae</taxon>
        <taxon>Glycomyces</taxon>
    </lineage>
</organism>
<keyword evidence="3" id="KW-1185">Reference proteome</keyword>
<keyword evidence="1" id="KW-0472">Membrane</keyword>
<gene>
    <name evidence="2" type="ORF">GFD30_12505</name>
</gene>
<accession>A0A6L5G9P1</accession>
<dbReference type="EMBL" id="WIAO01000013">
    <property type="protein sequence ID" value="MQM26385.1"/>
    <property type="molecule type" value="Genomic_DNA"/>
</dbReference>
<dbReference type="RefSeq" id="WP_153025545.1">
    <property type="nucleotide sequence ID" value="NZ_WIAO01000013.1"/>
</dbReference>
<dbReference type="Proteomes" id="UP000477750">
    <property type="component" value="Unassembled WGS sequence"/>
</dbReference>
<keyword evidence="1" id="KW-0812">Transmembrane</keyword>
<comment type="caution">
    <text evidence="2">The sequence shown here is derived from an EMBL/GenBank/DDBJ whole genome shotgun (WGS) entry which is preliminary data.</text>
</comment>
<feature type="transmembrane region" description="Helical" evidence="1">
    <location>
        <begin position="110"/>
        <end position="130"/>
    </location>
</feature>
<feature type="transmembrane region" description="Helical" evidence="1">
    <location>
        <begin position="77"/>
        <end position="98"/>
    </location>
</feature>
<sequence length="136" mass="14170">MVQARPDEPKAPMAMGPLVGTALAYFVMGAVVLAVIDLLFVIPSGRPFGETSGWIAALPTVWAYTEQFRRYSGAARWGVMLAGVVLGLGSGLAVGILLPPTWPPMLTGGLAGLTAALVYAPLWSAGVRAFGEERVA</sequence>
<evidence type="ECO:0000256" key="1">
    <source>
        <dbReference type="SAM" id="Phobius"/>
    </source>
</evidence>
<evidence type="ECO:0000313" key="3">
    <source>
        <dbReference type="Proteomes" id="UP000477750"/>
    </source>
</evidence>
<keyword evidence="1" id="KW-1133">Transmembrane helix</keyword>
<name>A0A6L5G9P1_9ACTN</name>
<proteinExistence type="predicted"/>
<protein>
    <submittedName>
        <fullName evidence="2">Uncharacterized protein</fullName>
    </submittedName>
</protein>
<dbReference type="AlphaFoldDB" id="A0A6L5G9P1"/>
<feature type="transmembrane region" description="Helical" evidence="1">
    <location>
        <begin position="22"/>
        <end position="42"/>
    </location>
</feature>